<dbReference type="Pfam" id="PF10418">
    <property type="entry name" value="DHODB_Fe-S_bind"/>
    <property type="match status" value="1"/>
</dbReference>
<gene>
    <name evidence="2" type="ORF">ENS41_08585</name>
</gene>
<dbReference type="SUPFAM" id="SSF52343">
    <property type="entry name" value="Ferredoxin reductase-like, C-terminal NADP-linked domain"/>
    <property type="match status" value="1"/>
</dbReference>
<dbReference type="NCBIfam" id="NF004862">
    <property type="entry name" value="PRK06222.1"/>
    <property type="match status" value="1"/>
</dbReference>
<sequence length="172" mass="18477">MARALKQAGNRVISIIGFRSKDLILMADEMAAVSDELIVSTDDGSNGNKGFVTDMLQRLIDRGEKIDRVFAVGPVIMMKMVSKKTEPHGIPTVVSLNPIMLDGTGMCGVCRVEVGGETKLACVDGPEFDGHKVDFDLLMARLQSYLPEEKLSLEQFETAHAGCCGGKGGCRG</sequence>
<comment type="caution">
    <text evidence="2">The sequence shown here is derived from an EMBL/GenBank/DDBJ whole genome shotgun (WGS) entry which is preliminary data.</text>
</comment>
<accession>A0A7C4GIB2</accession>
<dbReference type="PANTHER" id="PTHR43513:SF3">
    <property type="entry name" value="DIHYDROOROTATE DEHYDROGENASE B (NAD(+)), ELECTRON TRANSFER SUBUNIT-RELATED"/>
    <property type="match status" value="1"/>
</dbReference>
<feature type="domain" description="Dihydroorotate dehydrogenase electron transfer subunit iron-sulphur cluster binding" evidence="1">
    <location>
        <begin position="97"/>
        <end position="134"/>
    </location>
</feature>
<dbReference type="InterPro" id="IPR019480">
    <property type="entry name" value="Dihydroorotate_DH_Fe-S-bd"/>
</dbReference>
<evidence type="ECO:0000313" key="2">
    <source>
        <dbReference type="EMBL" id="HGK28982.1"/>
    </source>
</evidence>
<evidence type="ECO:0000259" key="1">
    <source>
        <dbReference type="Pfam" id="PF10418"/>
    </source>
</evidence>
<dbReference type="Gene3D" id="3.40.50.80">
    <property type="entry name" value="Nucleotide-binding domain of ferredoxin-NADP reductase (FNR) module"/>
    <property type="match status" value="1"/>
</dbReference>
<dbReference type="InterPro" id="IPR039261">
    <property type="entry name" value="FNR_nucleotide-bd"/>
</dbReference>
<dbReference type="CDD" id="cd06219">
    <property type="entry name" value="DHOD_e_trans_like1"/>
    <property type="match status" value="1"/>
</dbReference>
<dbReference type="PANTHER" id="PTHR43513">
    <property type="entry name" value="DIHYDROOROTATE DEHYDROGENASE B (NAD(+)), ELECTRON TRANSFER SUBUNIT"/>
    <property type="match status" value="1"/>
</dbReference>
<dbReference type="InterPro" id="IPR050353">
    <property type="entry name" value="PyrK_electron_transfer"/>
</dbReference>
<protein>
    <submittedName>
        <fullName evidence="2">Sulfide/dihydroorotate dehydrogenase-like FAD/NAD-binding protein</fullName>
    </submittedName>
</protein>
<reference evidence="2" key="1">
    <citation type="journal article" date="2020" name="mSystems">
        <title>Genome- and Community-Level Interaction Insights into Carbon Utilization and Element Cycling Functions of Hydrothermarchaeota in Hydrothermal Sediment.</title>
        <authorList>
            <person name="Zhou Z."/>
            <person name="Liu Y."/>
            <person name="Xu W."/>
            <person name="Pan J."/>
            <person name="Luo Z.H."/>
            <person name="Li M."/>
        </authorList>
    </citation>
    <scope>NUCLEOTIDE SEQUENCE [LARGE SCALE GENOMIC DNA]</scope>
    <source>
        <strain evidence="2">SpSt-488</strain>
    </source>
</reference>
<proteinExistence type="predicted"/>
<organism evidence="2">
    <name type="scientific">candidate division WOR-3 bacterium</name>
    <dbReference type="NCBI Taxonomy" id="2052148"/>
    <lineage>
        <taxon>Bacteria</taxon>
        <taxon>Bacteria division WOR-3</taxon>
    </lineage>
</organism>
<dbReference type="AlphaFoldDB" id="A0A7C4GIB2"/>
<dbReference type="EMBL" id="DSUT01000183">
    <property type="protein sequence ID" value="HGK28982.1"/>
    <property type="molecule type" value="Genomic_DNA"/>
</dbReference>
<name>A0A7C4GIB2_UNCW3</name>